<keyword evidence="1" id="KW-1133">Transmembrane helix</keyword>
<comment type="caution">
    <text evidence="2">The sequence shown here is derived from an EMBL/GenBank/DDBJ whole genome shotgun (WGS) entry which is preliminary data.</text>
</comment>
<evidence type="ECO:0000256" key="1">
    <source>
        <dbReference type="SAM" id="Phobius"/>
    </source>
</evidence>
<reference evidence="2 3" key="1">
    <citation type="submission" date="2010-01" db="EMBL/GenBank/DDBJ databases">
        <authorList>
            <person name="Weinstock G."/>
            <person name="Sodergren E."/>
            <person name="Clifton S."/>
            <person name="Fulton L."/>
            <person name="Fulton B."/>
            <person name="Courtney L."/>
            <person name="Fronick C."/>
            <person name="Harrison M."/>
            <person name="Strong C."/>
            <person name="Farmer C."/>
            <person name="Delahaunty K."/>
            <person name="Markovic C."/>
            <person name="Hall O."/>
            <person name="Minx P."/>
            <person name="Tomlinson C."/>
            <person name="Mitreva M."/>
            <person name="Nelson J."/>
            <person name="Hou S."/>
            <person name="Wollam A."/>
            <person name="Pepin K.H."/>
            <person name="Johnson M."/>
            <person name="Bhonagiri V."/>
            <person name="Nash W.E."/>
            <person name="Warren W."/>
            <person name="Chinwalla A."/>
            <person name="Mardis E.R."/>
            <person name="Wilson R.K."/>
        </authorList>
    </citation>
    <scope>NUCLEOTIDE SEQUENCE [LARGE SCALE GENOMIC DNA]</scope>
    <source>
        <strain evidence="2 3">NJ9703</strain>
    </source>
</reference>
<name>A0A9W5MZC6_NEISU</name>
<evidence type="ECO:0000313" key="2">
    <source>
        <dbReference type="EMBL" id="EFC52252.1"/>
    </source>
</evidence>
<feature type="transmembrane region" description="Helical" evidence="1">
    <location>
        <begin position="21"/>
        <end position="40"/>
    </location>
</feature>
<proteinExistence type="predicted"/>
<gene>
    <name evidence="2" type="ORF">NEISUBOT_04354</name>
</gene>
<organism evidence="2 3">
    <name type="scientific">Neisseria subflava NJ9703</name>
    <dbReference type="NCBI Taxonomy" id="546268"/>
    <lineage>
        <taxon>Bacteria</taxon>
        <taxon>Pseudomonadati</taxon>
        <taxon>Pseudomonadota</taxon>
        <taxon>Betaproteobacteria</taxon>
        <taxon>Neisseriales</taxon>
        <taxon>Neisseriaceae</taxon>
        <taxon>Neisseria</taxon>
    </lineage>
</organism>
<protein>
    <submittedName>
        <fullName evidence="2">Uncharacterized protein</fullName>
    </submittedName>
</protein>
<keyword evidence="1" id="KW-0472">Membrane</keyword>
<keyword evidence="1" id="KW-0812">Transmembrane</keyword>
<accession>A0A9W5MZC6</accession>
<dbReference type="EMBL" id="ACEO02000005">
    <property type="protein sequence ID" value="EFC52252.1"/>
    <property type="molecule type" value="Genomic_DNA"/>
</dbReference>
<evidence type="ECO:0000313" key="3">
    <source>
        <dbReference type="Proteomes" id="UP000004621"/>
    </source>
</evidence>
<dbReference type="Proteomes" id="UP000004621">
    <property type="component" value="Unassembled WGS sequence"/>
</dbReference>
<dbReference type="AlphaFoldDB" id="A0A9W5MZC6"/>
<sequence>MIFIKIFKLQIKMRPICSFTFICSLIIIIKIIRISGQFFIPWEKS</sequence>